<dbReference type="EC" id="2.3.1.89" evidence="1"/>
<evidence type="ECO:0000313" key="1">
    <source>
        <dbReference type="EMBL" id="AXF85980.1"/>
    </source>
</evidence>
<organism evidence="1 2">
    <name type="scientific">Ephemeroptericola cinctiostellae</name>
    <dbReference type="NCBI Taxonomy" id="2268024"/>
    <lineage>
        <taxon>Bacteria</taxon>
        <taxon>Pseudomonadati</taxon>
        <taxon>Pseudomonadota</taxon>
        <taxon>Betaproteobacteria</taxon>
        <taxon>Burkholderiales</taxon>
        <taxon>Burkholderiaceae</taxon>
        <taxon>Ephemeroptericola</taxon>
    </lineage>
</organism>
<dbReference type="InterPro" id="IPR050484">
    <property type="entry name" value="Transf_Hexapept/Carb_Anhydrase"/>
</dbReference>
<dbReference type="RefSeq" id="WP_114563108.1">
    <property type="nucleotide sequence ID" value="NZ_CP031124.1"/>
</dbReference>
<dbReference type="CDD" id="cd04645">
    <property type="entry name" value="LbH_gamma_CA_like"/>
    <property type="match status" value="1"/>
</dbReference>
<dbReference type="SUPFAM" id="SSF51161">
    <property type="entry name" value="Trimeric LpxA-like enzymes"/>
    <property type="match status" value="1"/>
</dbReference>
<name>A0A345DC92_9BURK</name>
<protein>
    <submittedName>
        <fullName evidence="1">2,3,4,5-tetrahydropyridine-2,6-dicarboxylate N-acetyltransferase</fullName>
        <ecNumber evidence="1">2.3.1.89</ecNumber>
    </submittedName>
</protein>
<dbReference type="AlphaFoldDB" id="A0A345DC92"/>
<keyword evidence="1" id="KW-0012">Acyltransferase</keyword>
<dbReference type="InterPro" id="IPR011004">
    <property type="entry name" value="Trimer_LpxA-like_sf"/>
</dbReference>
<dbReference type="InterPro" id="IPR001451">
    <property type="entry name" value="Hexapep"/>
</dbReference>
<gene>
    <name evidence="1" type="primary">dapH</name>
    <name evidence="1" type="ORF">DTO96_101720</name>
</gene>
<dbReference type="PANTHER" id="PTHR13061:SF29">
    <property type="entry name" value="GAMMA CARBONIC ANHYDRASE-LIKE 1, MITOCHONDRIAL-RELATED"/>
    <property type="match status" value="1"/>
</dbReference>
<dbReference type="OrthoDB" id="9803036at2"/>
<dbReference type="Gene3D" id="2.160.10.10">
    <property type="entry name" value="Hexapeptide repeat proteins"/>
    <property type="match status" value="1"/>
</dbReference>
<reference evidence="2" key="1">
    <citation type="submission" date="2018-07" db="EMBL/GenBank/DDBJ databases">
        <authorList>
            <person name="Kim H."/>
        </authorList>
    </citation>
    <scope>NUCLEOTIDE SEQUENCE [LARGE SCALE GENOMIC DNA]</scope>
    <source>
        <strain evidence="2">F02</strain>
    </source>
</reference>
<dbReference type="KEGG" id="hyf:DTO96_101720"/>
<dbReference type="InterPro" id="IPR047324">
    <property type="entry name" value="LbH_gamma_CA-like"/>
</dbReference>
<accession>A0A345DC92</accession>
<dbReference type="GO" id="GO:0047200">
    <property type="term" value="F:tetrahydrodipicolinate N-acetyltransferase activity"/>
    <property type="evidence" value="ECO:0007669"/>
    <property type="project" value="UniProtKB-EC"/>
</dbReference>
<evidence type="ECO:0000313" key="2">
    <source>
        <dbReference type="Proteomes" id="UP000252182"/>
    </source>
</evidence>
<proteinExistence type="predicted"/>
<sequence>MPIYAFHSFRPTLADATFVAPTAVLIGQVILHSGANIWYGAVLRGDNEPITIGENSNIQENSILHTDMGCPLTIGAQVTIGHGVTLHGCTIGDNSLIGMGAIVLNRAVIGKNSIVGAGALVTEGKIFPDGALIVGSPAKMARMLTDEETAKLPNNALHYAARGQDYLTHTHEI</sequence>
<dbReference type="Pfam" id="PF00132">
    <property type="entry name" value="Hexapep"/>
    <property type="match status" value="1"/>
</dbReference>
<dbReference type="PANTHER" id="PTHR13061">
    <property type="entry name" value="DYNACTIN SUBUNIT P25"/>
    <property type="match status" value="1"/>
</dbReference>
<keyword evidence="1" id="KW-0808">Transferase</keyword>
<dbReference type="Proteomes" id="UP000252182">
    <property type="component" value="Chromosome"/>
</dbReference>
<dbReference type="EMBL" id="CP031124">
    <property type="protein sequence ID" value="AXF85980.1"/>
    <property type="molecule type" value="Genomic_DNA"/>
</dbReference>
<keyword evidence="2" id="KW-1185">Reference proteome</keyword>